<evidence type="ECO:0000313" key="1">
    <source>
        <dbReference type="EMBL" id="XCN27031.1"/>
    </source>
</evidence>
<dbReference type="SUPFAM" id="SSF101386">
    <property type="entry name" value="all-alpha NTP pyrophosphatases"/>
    <property type="match status" value="1"/>
</dbReference>
<name>A0AAU8KU32_9VIRU</name>
<gene>
    <name evidence="1" type="ORF">SMMRWMVJ_CDS0043</name>
</gene>
<organism evidence="1">
    <name type="scientific">Acinetobacter phage vB_Ab_01_KEN_01</name>
    <dbReference type="NCBI Taxonomy" id="3143010"/>
    <lineage>
        <taxon>Viruses</taxon>
    </lineage>
</organism>
<protein>
    <submittedName>
        <fullName evidence="1">MazG-like pyrophosphatase</fullName>
    </submittedName>
</protein>
<proteinExistence type="predicted"/>
<sequence>MEQLIKQIEQWASDRNIIKGSKPIDQAMKLFSEFGELADNVGKGRDCRDDIGDCGVVLIIMCAQVGFDFNDCMDVDFCEGISTKQKIIELMSSLSAFAYNCDQHKDVRSGLFESVSALKLVCNDLGYKFDECLQIAYDDIKHRKGIMVNGVFIKESDPVYAQVISEIEGNYNA</sequence>
<dbReference type="EMBL" id="PP841127">
    <property type="protein sequence ID" value="XCN27031.1"/>
    <property type="molecule type" value="Genomic_DNA"/>
</dbReference>
<dbReference type="Gene3D" id="1.10.287.1080">
    <property type="entry name" value="MazG-like"/>
    <property type="match status" value="1"/>
</dbReference>
<accession>A0AAU8KU32</accession>
<dbReference type="CDD" id="cd11540">
    <property type="entry name" value="NTP-PPase_u3"/>
    <property type="match status" value="1"/>
</dbReference>
<reference evidence="1" key="1">
    <citation type="submission" date="2024-05" db="EMBL/GenBank/DDBJ databases">
        <title>Complete Genome Sequences of 14 Acinetobacter baumannii phages isolated in Kenya.</title>
        <authorList>
            <person name="Mwai F."/>
            <person name="Kigen C."/>
            <person name="Makobe C."/>
            <person name="Georges M."/>
            <person name="Mutai I."/>
            <person name="Odoyo E."/>
            <person name="Gachoya M."/>
            <person name="Musila L."/>
        </authorList>
    </citation>
    <scope>NUCLEOTIDE SEQUENCE</scope>
</reference>